<feature type="coiled-coil region" evidence="6">
    <location>
        <begin position="136"/>
        <end position="163"/>
    </location>
</feature>
<dbReference type="InterPro" id="IPR000700">
    <property type="entry name" value="PAS-assoc_C"/>
</dbReference>
<dbReference type="InterPro" id="IPR036097">
    <property type="entry name" value="HisK_dim/P_sf"/>
</dbReference>
<dbReference type="AlphaFoldDB" id="A0A558BRZ4"/>
<dbReference type="EC" id="2.7.13.3" evidence="2"/>
<name>A0A558BRZ4_9BACT</name>
<dbReference type="InterPro" id="IPR013656">
    <property type="entry name" value="PAS_4"/>
</dbReference>
<evidence type="ECO:0000256" key="6">
    <source>
        <dbReference type="SAM" id="Coils"/>
    </source>
</evidence>
<evidence type="ECO:0000313" key="10">
    <source>
        <dbReference type="Proteomes" id="UP000317624"/>
    </source>
</evidence>
<proteinExistence type="predicted"/>
<sequence>MLSTPTSLPADLPASPELLHALLAVSLTGIILFRPVYAAGEGRELVDLAYVQLNPAAQRMLRLPVRPVETFRTLYPNALETGIFAFYRDTFLSGQPGQYEVNYSYDGLDNFFLLSAQRSGELLLVSFSDTAEQQSVAAEALRKSQAREQAARAEAEAERQRLYQVLMRMPANIALLRGPEHIYDLVNAEYERLFPARIPLGRPLREVIPELEGQGFYELFDRVYETGEPFYEAETEAWADFAGTGEPQRRYYHTSFEPIRNAQGEVTEILNFAVDVTAQVEARQQVEQLHLVAQAARAEAEVQRSELQRVFAQAPIALARVRGPEFVVEFANARMAQIWGRPLDQIVGRPHFEALPDLAGQGFEAVFAGVYETGEPYYFRELLVTIEQAQQSYQGYFNITYQPAYDEGGRISGLIASAIEVTDQVQARQQVQQLNEELAAINEELRASNEEYLATNTALAEAQQQLQQLNQELEARVAERTQAALALQADMLAAAQQQAAEREAFQEVFAQAPAAVALLRNPGHRFEYVNPTYQQLFPGRTLVGLDYATALPEAVAQGFLALLDQVYQTGGTFFGNEMPFTPTPAAGQAPRTSYYNFTFQAYREAGQVAGISIFAFDATEQVLARQEREAQQRQLYTVFEQAPIGIAIQAGPDLVYEFHNPGYLWMVPDRKLVGKPFFDVFPEMAGTHVETLLRHVYETGETQQEHELLVPVARADGSAELEDRYFTIVYQARRDEQGHINGILAFVMEVTEQVWARQQVQSLNEELAVINEELRATNEELNDSNRQLTRTNVDLDTFVYTASHDLKAPITNIESIALALRDTLPAEVQQDQLVAQLLGLFDTTIARFRFTIGQLTDISRLQLAHTGPAESVNLATVVEHVRLDLMPVIAAAATHLTVEVAPDLVVLFSPANLRSIVYNLLSNAIKYRAPDRPSQVRVRAEQTASGVVLTVQDSGLGMSALQQRQLFGLFQRLHTHVEGTGVGLYITKRLVENAGGTIAVESQPNVGTTFTVTFPS</sequence>
<dbReference type="CDD" id="cd00082">
    <property type="entry name" value="HisKA"/>
    <property type="match status" value="1"/>
</dbReference>
<dbReference type="PANTHER" id="PTHR43304">
    <property type="entry name" value="PHYTOCHROME-LIKE PROTEIN CPH1"/>
    <property type="match status" value="1"/>
</dbReference>
<dbReference type="SUPFAM" id="SSF55874">
    <property type="entry name" value="ATPase domain of HSP90 chaperone/DNA topoisomerase II/histidine kinase"/>
    <property type="match status" value="1"/>
</dbReference>
<dbReference type="PANTHER" id="PTHR43304:SF1">
    <property type="entry name" value="PAC DOMAIN-CONTAINING PROTEIN"/>
    <property type="match status" value="1"/>
</dbReference>
<dbReference type="InterPro" id="IPR035965">
    <property type="entry name" value="PAS-like_dom_sf"/>
</dbReference>
<dbReference type="Pfam" id="PF08448">
    <property type="entry name" value="PAS_4"/>
    <property type="match status" value="4"/>
</dbReference>
<dbReference type="Gene3D" id="3.30.450.20">
    <property type="entry name" value="PAS domain"/>
    <property type="match status" value="4"/>
</dbReference>
<dbReference type="InterPro" id="IPR005467">
    <property type="entry name" value="His_kinase_dom"/>
</dbReference>
<dbReference type="InterPro" id="IPR052162">
    <property type="entry name" value="Sensor_kinase/Photoreceptor"/>
</dbReference>
<dbReference type="Pfam" id="PF02518">
    <property type="entry name" value="HATPase_c"/>
    <property type="match status" value="1"/>
</dbReference>
<keyword evidence="5" id="KW-0418">Kinase</keyword>
<feature type="domain" description="PAC" evidence="8">
    <location>
        <begin position="231"/>
        <end position="288"/>
    </location>
</feature>
<dbReference type="InterPro" id="IPR036890">
    <property type="entry name" value="HATPase_C_sf"/>
</dbReference>
<evidence type="ECO:0000259" key="7">
    <source>
        <dbReference type="PROSITE" id="PS50109"/>
    </source>
</evidence>
<evidence type="ECO:0000256" key="3">
    <source>
        <dbReference type="ARBA" id="ARBA00022553"/>
    </source>
</evidence>
<evidence type="ECO:0000256" key="2">
    <source>
        <dbReference type="ARBA" id="ARBA00012438"/>
    </source>
</evidence>
<dbReference type="InterPro" id="IPR004358">
    <property type="entry name" value="Sig_transdc_His_kin-like_C"/>
</dbReference>
<evidence type="ECO:0000256" key="5">
    <source>
        <dbReference type="ARBA" id="ARBA00022777"/>
    </source>
</evidence>
<dbReference type="SUPFAM" id="SSF55785">
    <property type="entry name" value="PYP-like sensor domain (PAS domain)"/>
    <property type="match status" value="4"/>
</dbReference>
<keyword evidence="10" id="KW-1185">Reference proteome</keyword>
<keyword evidence="4" id="KW-0808">Transferase</keyword>
<keyword evidence="3" id="KW-0597">Phosphoprotein</keyword>
<dbReference type="PROSITE" id="PS50113">
    <property type="entry name" value="PAC"/>
    <property type="match status" value="2"/>
</dbReference>
<dbReference type="RefSeq" id="WP_144849994.1">
    <property type="nucleotide sequence ID" value="NZ_VMRJ01000004.1"/>
</dbReference>
<dbReference type="Gene3D" id="3.30.565.10">
    <property type="entry name" value="Histidine kinase-like ATPase, C-terminal domain"/>
    <property type="match status" value="1"/>
</dbReference>
<feature type="domain" description="Histidine kinase" evidence="7">
    <location>
        <begin position="801"/>
        <end position="1016"/>
    </location>
</feature>
<dbReference type="Proteomes" id="UP000317624">
    <property type="component" value="Unassembled WGS sequence"/>
</dbReference>
<evidence type="ECO:0000256" key="1">
    <source>
        <dbReference type="ARBA" id="ARBA00000085"/>
    </source>
</evidence>
<protein>
    <recommendedName>
        <fullName evidence="2">histidine kinase</fullName>
        <ecNumber evidence="2">2.7.13.3</ecNumber>
    </recommendedName>
</protein>
<feature type="coiled-coil region" evidence="6">
    <location>
        <begin position="424"/>
        <end position="490"/>
    </location>
</feature>
<dbReference type="PRINTS" id="PR00344">
    <property type="entry name" value="BCTRLSENSOR"/>
</dbReference>
<dbReference type="Gene3D" id="1.10.287.130">
    <property type="match status" value="1"/>
</dbReference>
<dbReference type="InterPro" id="IPR003661">
    <property type="entry name" value="HisK_dim/P_dom"/>
</dbReference>
<comment type="catalytic activity">
    <reaction evidence="1">
        <text>ATP + protein L-histidine = ADP + protein N-phospho-L-histidine.</text>
        <dbReference type="EC" id="2.7.13.3"/>
    </reaction>
</comment>
<dbReference type="SUPFAM" id="SSF47384">
    <property type="entry name" value="Homodimeric domain of signal transducing histidine kinase"/>
    <property type="match status" value="1"/>
</dbReference>
<dbReference type="InterPro" id="IPR003594">
    <property type="entry name" value="HATPase_dom"/>
</dbReference>
<dbReference type="SMART" id="SM00091">
    <property type="entry name" value="PAS"/>
    <property type="match status" value="3"/>
</dbReference>
<dbReference type="PROSITE" id="PS50109">
    <property type="entry name" value="HIS_KIN"/>
    <property type="match status" value="1"/>
</dbReference>
<evidence type="ECO:0000256" key="4">
    <source>
        <dbReference type="ARBA" id="ARBA00022679"/>
    </source>
</evidence>
<dbReference type="GO" id="GO:0000155">
    <property type="term" value="F:phosphorelay sensor kinase activity"/>
    <property type="evidence" value="ECO:0007669"/>
    <property type="project" value="InterPro"/>
</dbReference>
<organism evidence="9 10">
    <name type="scientific">Hymenobacter setariae</name>
    <dbReference type="NCBI Taxonomy" id="2594794"/>
    <lineage>
        <taxon>Bacteria</taxon>
        <taxon>Pseudomonadati</taxon>
        <taxon>Bacteroidota</taxon>
        <taxon>Cytophagia</taxon>
        <taxon>Cytophagales</taxon>
        <taxon>Hymenobacteraceae</taxon>
        <taxon>Hymenobacter</taxon>
    </lineage>
</organism>
<accession>A0A558BRZ4</accession>
<dbReference type="InterPro" id="IPR000014">
    <property type="entry name" value="PAS"/>
</dbReference>
<comment type="caution">
    <text evidence="9">The sequence shown here is derived from an EMBL/GenBank/DDBJ whole genome shotgun (WGS) entry which is preliminary data.</text>
</comment>
<evidence type="ECO:0000259" key="8">
    <source>
        <dbReference type="PROSITE" id="PS50113"/>
    </source>
</evidence>
<feature type="coiled-coil region" evidence="6">
    <location>
        <begin position="760"/>
        <end position="791"/>
    </location>
</feature>
<dbReference type="EMBL" id="VMRJ01000004">
    <property type="protein sequence ID" value="TVT39284.1"/>
    <property type="molecule type" value="Genomic_DNA"/>
</dbReference>
<dbReference type="OrthoDB" id="9757990at2"/>
<reference evidence="9 10" key="1">
    <citation type="submission" date="2019-07" db="EMBL/GenBank/DDBJ databases">
        <title>Hymenobacter sp. straun FUR1 Genome sequencing and assembly.</title>
        <authorList>
            <person name="Chhetri G."/>
        </authorList>
    </citation>
    <scope>NUCLEOTIDE SEQUENCE [LARGE SCALE GENOMIC DNA]</scope>
    <source>
        <strain evidence="9 10">Fur1</strain>
    </source>
</reference>
<evidence type="ECO:0000313" key="9">
    <source>
        <dbReference type="EMBL" id="TVT39284.1"/>
    </source>
</evidence>
<feature type="domain" description="PAC" evidence="8">
    <location>
        <begin position="380"/>
        <end position="433"/>
    </location>
</feature>
<gene>
    <name evidence="9" type="ORF">FNT36_16640</name>
</gene>
<dbReference type="SMART" id="SM00387">
    <property type="entry name" value="HATPase_c"/>
    <property type="match status" value="1"/>
</dbReference>
<keyword evidence="6" id="KW-0175">Coiled coil</keyword>